<dbReference type="PROSITE" id="PS50928">
    <property type="entry name" value="ABC_TM1"/>
    <property type="match status" value="2"/>
</dbReference>
<feature type="transmembrane region" description="Helical" evidence="8">
    <location>
        <begin position="297"/>
        <end position="320"/>
    </location>
</feature>
<dbReference type="CDD" id="cd06261">
    <property type="entry name" value="TM_PBP2"/>
    <property type="match status" value="1"/>
</dbReference>
<evidence type="ECO:0000256" key="8">
    <source>
        <dbReference type="RuleBase" id="RU363032"/>
    </source>
</evidence>
<evidence type="ECO:0000259" key="9">
    <source>
        <dbReference type="PROSITE" id="PS50928"/>
    </source>
</evidence>
<dbReference type="SUPFAM" id="SSF161098">
    <property type="entry name" value="MetI-like"/>
    <property type="match status" value="2"/>
</dbReference>
<dbReference type="InterPro" id="IPR035906">
    <property type="entry name" value="MetI-like_sf"/>
</dbReference>
<feature type="transmembrane region" description="Helical" evidence="8">
    <location>
        <begin position="423"/>
        <end position="441"/>
    </location>
</feature>
<feature type="domain" description="ABC transmembrane type-1" evidence="9">
    <location>
        <begin position="60"/>
        <end position="267"/>
    </location>
</feature>
<evidence type="ECO:0000256" key="7">
    <source>
        <dbReference type="ARBA" id="ARBA00023136"/>
    </source>
</evidence>
<protein>
    <submittedName>
        <fullName evidence="10">Iron ABC transporter permease</fullName>
    </submittedName>
</protein>
<dbReference type="EMBL" id="CP157484">
    <property type="protein sequence ID" value="XBO37734.1"/>
    <property type="molecule type" value="Genomic_DNA"/>
</dbReference>
<dbReference type="PANTHER" id="PTHR43357">
    <property type="entry name" value="INNER MEMBRANE ABC TRANSPORTER PERMEASE PROTEIN YDCV"/>
    <property type="match status" value="1"/>
</dbReference>
<feature type="transmembrane region" description="Helical" evidence="8">
    <location>
        <begin position="138"/>
        <end position="160"/>
    </location>
</feature>
<sequence length="556" mass="59779">MPFAVFRFATLAIMASAVLAPIGLIIYQSFLDGPFFTPNVHFSLDAFQFVLEDDDFWDALKTSIIVAAGMTAISIPLGVVLAFLLARTDVPGKAFLEPLVLVPIFMSAVVLAFGYVVALGPVGIFSTFVKGMIGTVPWSIYSVTAITIIAGLTHVPHVYLYTSAALQNLGADLEEAARTTGASPLRVALTVSLPMVTPAVLYAAVLIFFLGFELFGLPLVLGDPKGILVLATYLYKLTNKLGVPSYQLMAVVVVAIILIAIPLVYLQRRLLAQSNKYVSVRGKAAKRAPLRLGALRWPAFAIIMLWFVVTVGIPVFGILLRSFVTTWGEGVRLAEVLTLAHYRDLVDYPNAIHAIVNTILIGAIGGALSVACYTAVALAMHRWRSGWTRIADYLVMIPRAMPGLVAGLAMLWLFLFLPPLQPLRATLVSIWLAYTVVWLAYGTRLVAGTMLQIGSELEEAGRSVGGTQGRVARDITVPLVKSGMLAAWLLIFLIFAREYSTGIYLLGPGTEVIGSLMVSLWGTGAIDLVSALAVINILIISVGLGLALRLGVRLHG</sequence>
<keyword evidence="3" id="KW-1003">Cell membrane</keyword>
<evidence type="ECO:0000313" key="10">
    <source>
        <dbReference type="EMBL" id="XBO37734.1"/>
    </source>
</evidence>
<feature type="transmembrane region" description="Helical" evidence="8">
    <location>
        <begin position="526"/>
        <end position="548"/>
    </location>
</feature>
<keyword evidence="6 8" id="KW-1133">Transmembrane helix</keyword>
<dbReference type="InterPro" id="IPR000515">
    <property type="entry name" value="MetI-like"/>
</dbReference>
<feature type="transmembrane region" description="Helical" evidence="8">
    <location>
        <begin position="400"/>
        <end position="417"/>
    </location>
</feature>
<dbReference type="RefSeq" id="WP_406854561.1">
    <property type="nucleotide sequence ID" value="NZ_CP157484.1"/>
</dbReference>
<keyword evidence="2 8" id="KW-0813">Transport</keyword>
<dbReference type="PANTHER" id="PTHR43357:SF4">
    <property type="entry name" value="INNER MEMBRANE ABC TRANSPORTER PERMEASE PROTEIN YDCV"/>
    <property type="match status" value="1"/>
</dbReference>
<feature type="domain" description="ABC transmembrane type-1" evidence="9">
    <location>
        <begin position="355"/>
        <end position="547"/>
    </location>
</feature>
<evidence type="ECO:0000256" key="1">
    <source>
        <dbReference type="ARBA" id="ARBA00004429"/>
    </source>
</evidence>
<feature type="transmembrane region" description="Helical" evidence="8">
    <location>
        <begin position="485"/>
        <end position="506"/>
    </location>
</feature>
<accession>A0AAU7JCI2</accession>
<feature type="transmembrane region" description="Helical" evidence="8">
    <location>
        <begin position="5"/>
        <end position="27"/>
    </location>
</feature>
<dbReference type="GO" id="GO:0005886">
    <property type="term" value="C:plasma membrane"/>
    <property type="evidence" value="ECO:0007669"/>
    <property type="project" value="UniProtKB-SubCell"/>
</dbReference>
<dbReference type="GO" id="GO:0055085">
    <property type="term" value="P:transmembrane transport"/>
    <property type="evidence" value="ECO:0007669"/>
    <property type="project" value="InterPro"/>
</dbReference>
<name>A0AAU7JCI2_9HYPH</name>
<dbReference type="Gene3D" id="1.10.3720.10">
    <property type="entry name" value="MetI-like"/>
    <property type="match status" value="2"/>
</dbReference>
<keyword evidence="5 8" id="KW-0812">Transmembrane</keyword>
<keyword evidence="4" id="KW-0997">Cell inner membrane</keyword>
<evidence type="ECO:0000256" key="2">
    <source>
        <dbReference type="ARBA" id="ARBA00022448"/>
    </source>
</evidence>
<gene>
    <name evidence="10" type="ORF">ABEG18_18690</name>
</gene>
<feature type="transmembrane region" description="Helical" evidence="8">
    <location>
        <begin position="351"/>
        <end position="379"/>
    </location>
</feature>
<dbReference type="AlphaFoldDB" id="A0AAU7JCI2"/>
<organism evidence="10">
    <name type="scientific">Alsobacter sp. KACC 23698</name>
    <dbReference type="NCBI Taxonomy" id="3149229"/>
    <lineage>
        <taxon>Bacteria</taxon>
        <taxon>Pseudomonadati</taxon>
        <taxon>Pseudomonadota</taxon>
        <taxon>Alphaproteobacteria</taxon>
        <taxon>Hyphomicrobiales</taxon>
        <taxon>Alsobacteraceae</taxon>
        <taxon>Alsobacter</taxon>
    </lineage>
</organism>
<evidence type="ECO:0000256" key="6">
    <source>
        <dbReference type="ARBA" id="ARBA00022989"/>
    </source>
</evidence>
<evidence type="ECO:0000256" key="4">
    <source>
        <dbReference type="ARBA" id="ARBA00022519"/>
    </source>
</evidence>
<dbReference type="Pfam" id="PF00528">
    <property type="entry name" value="BPD_transp_1"/>
    <property type="match status" value="1"/>
</dbReference>
<comment type="subcellular location">
    <subcellularLocation>
        <location evidence="1">Cell inner membrane</location>
        <topology evidence="1">Multi-pass membrane protein</topology>
    </subcellularLocation>
    <subcellularLocation>
        <location evidence="8">Cell membrane</location>
        <topology evidence="8">Multi-pass membrane protein</topology>
    </subcellularLocation>
</comment>
<feature type="transmembrane region" description="Helical" evidence="8">
    <location>
        <begin position="64"/>
        <end position="86"/>
    </location>
</feature>
<feature type="transmembrane region" description="Helical" evidence="8">
    <location>
        <begin position="246"/>
        <end position="266"/>
    </location>
</feature>
<feature type="transmembrane region" description="Helical" evidence="8">
    <location>
        <begin position="199"/>
        <end position="221"/>
    </location>
</feature>
<evidence type="ECO:0000256" key="3">
    <source>
        <dbReference type="ARBA" id="ARBA00022475"/>
    </source>
</evidence>
<keyword evidence="7 8" id="KW-0472">Membrane</keyword>
<proteinExistence type="inferred from homology"/>
<comment type="similarity">
    <text evidence="8">Belongs to the binding-protein-dependent transport system permease family.</text>
</comment>
<feature type="transmembrane region" description="Helical" evidence="8">
    <location>
        <begin position="98"/>
        <end position="118"/>
    </location>
</feature>
<evidence type="ECO:0000256" key="5">
    <source>
        <dbReference type="ARBA" id="ARBA00022692"/>
    </source>
</evidence>
<reference evidence="10" key="1">
    <citation type="submission" date="2024-05" db="EMBL/GenBank/DDBJ databases">
        <authorList>
            <person name="Kim S."/>
            <person name="Heo J."/>
            <person name="Choi H."/>
            <person name="Choi Y."/>
            <person name="Kwon S.-W."/>
            <person name="Kim Y."/>
        </authorList>
    </citation>
    <scope>NUCLEOTIDE SEQUENCE</scope>
    <source>
        <strain evidence="10">KACC 23698</strain>
    </source>
</reference>